<dbReference type="Pfam" id="PF06293">
    <property type="entry name" value="Kdo"/>
    <property type="match status" value="1"/>
</dbReference>
<dbReference type="Pfam" id="PF04932">
    <property type="entry name" value="Wzy_C"/>
    <property type="match status" value="1"/>
</dbReference>
<feature type="transmembrane region" description="Helical" evidence="5">
    <location>
        <begin position="127"/>
        <end position="145"/>
    </location>
</feature>
<dbReference type="PANTHER" id="PTHR37422:SF13">
    <property type="entry name" value="LIPOPOLYSACCHARIDE BIOSYNTHESIS PROTEIN PA4999-RELATED"/>
    <property type="match status" value="1"/>
</dbReference>
<comment type="subcellular location">
    <subcellularLocation>
        <location evidence="1">Membrane</location>
        <topology evidence="1">Multi-pass membrane protein</topology>
    </subcellularLocation>
</comment>
<dbReference type="Proteomes" id="UP000594430">
    <property type="component" value="Chromosome"/>
</dbReference>
<dbReference type="EMBL" id="CP064946">
    <property type="protein sequence ID" value="QPH49528.1"/>
    <property type="molecule type" value="Genomic_DNA"/>
</dbReference>
<organism evidence="7 8">
    <name type="scientific">Pseudomonas fulva</name>
    <dbReference type="NCBI Taxonomy" id="47880"/>
    <lineage>
        <taxon>Bacteria</taxon>
        <taxon>Pseudomonadati</taxon>
        <taxon>Pseudomonadota</taxon>
        <taxon>Gammaproteobacteria</taxon>
        <taxon>Pseudomonadales</taxon>
        <taxon>Pseudomonadaceae</taxon>
        <taxon>Pseudomonas</taxon>
    </lineage>
</organism>
<keyword evidence="3 5" id="KW-1133">Transmembrane helix</keyword>
<feature type="transmembrane region" description="Helical" evidence="5">
    <location>
        <begin position="370"/>
        <end position="387"/>
    </location>
</feature>
<evidence type="ECO:0000313" key="7">
    <source>
        <dbReference type="EMBL" id="QPH49528.1"/>
    </source>
</evidence>
<dbReference type="RefSeq" id="WP_049696714.1">
    <property type="nucleotide sequence ID" value="NZ_BQIN01000037.1"/>
</dbReference>
<accession>A0A7S9LI61</accession>
<evidence type="ECO:0000256" key="3">
    <source>
        <dbReference type="ARBA" id="ARBA00022989"/>
    </source>
</evidence>
<dbReference type="InterPro" id="IPR051533">
    <property type="entry name" value="WaaL-like"/>
</dbReference>
<evidence type="ECO:0000313" key="8">
    <source>
        <dbReference type="Proteomes" id="UP000594430"/>
    </source>
</evidence>
<dbReference type="InterPro" id="IPR007016">
    <property type="entry name" value="O-antigen_ligase-rel_domated"/>
</dbReference>
<feature type="transmembrane region" description="Helical" evidence="5">
    <location>
        <begin position="103"/>
        <end position="120"/>
    </location>
</feature>
<feature type="transmembrane region" description="Helical" evidence="5">
    <location>
        <begin position="190"/>
        <end position="209"/>
    </location>
</feature>
<evidence type="ECO:0000259" key="6">
    <source>
        <dbReference type="Pfam" id="PF04932"/>
    </source>
</evidence>
<keyword evidence="4 5" id="KW-0472">Membrane</keyword>
<evidence type="ECO:0000256" key="5">
    <source>
        <dbReference type="SAM" id="Phobius"/>
    </source>
</evidence>
<gene>
    <name evidence="7" type="ORF">IZU98_02015</name>
</gene>
<dbReference type="PANTHER" id="PTHR37422">
    <property type="entry name" value="TEICHURONIC ACID BIOSYNTHESIS PROTEIN TUAE"/>
    <property type="match status" value="1"/>
</dbReference>
<feature type="transmembrane region" description="Helical" evidence="5">
    <location>
        <begin position="342"/>
        <end position="364"/>
    </location>
</feature>
<dbReference type="InterPro" id="IPR011009">
    <property type="entry name" value="Kinase-like_dom_sf"/>
</dbReference>
<evidence type="ECO:0000256" key="1">
    <source>
        <dbReference type="ARBA" id="ARBA00004141"/>
    </source>
</evidence>
<feature type="transmembrane region" description="Helical" evidence="5">
    <location>
        <begin position="73"/>
        <end position="91"/>
    </location>
</feature>
<proteinExistence type="predicted"/>
<protein>
    <submittedName>
        <fullName evidence="7">O-antigen ligase family protein</fullName>
    </submittedName>
</protein>
<feature type="transmembrane region" description="Helical" evidence="5">
    <location>
        <begin position="12"/>
        <end position="33"/>
    </location>
</feature>
<feature type="domain" description="O-antigen ligase-related" evidence="6">
    <location>
        <begin position="198"/>
        <end position="323"/>
    </location>
</feature>
<dbReference type="GO" id="GO:0016020">
    <property type="term" value="C:membrane"/>
    <property type="evidence" value="ECO:0007669"/>
    <property type="project" value="UniProtKB-SubCell"/>
</dbReference>
<dbReference type="GO" id="GO:0016874">
    <property type="term" value="F:ligase activity"/>
    <property type="evidence" value="ECO:0007669"/>
    <property type="project" value="UniProtKB-KW"/>
</dbReference>
<feature type="transmembrane region" description="Helical" evidence="5">
    <location>
        <begin position="215"/>
        <end position="231"/>
    </location>
</feature>
<evidence type="ECO:0000256" key="4">
    <source>
        <dbReference type="ARBA" id="ARBA00023136"/>
    </source>
</evidence>
<dbReference type="AlphaFoldDB" id="A0A7S9LI61"/>
<feature type="transmembrane region" description="Helical" evidence="5">
    <location>
        <begin position="310"/>
        <end position="330"/>
    </location>
</feature>
<keyword evidence="2 5" id="KW-0812">Transmembrane</keyword>
<dbReference type="SUPFAM" id="SSF56112">
    <property type="entry name" value="Protein kinase-like (PK-like)"/>
    <property type="match status" value="1"/>
</dbReference>
<feature type="transmembrane region" description="Helical" evidence="5">
    <location>
        <begin position="165"/>
        <end position="183"/>
    </location>
</feature>
<name>A0A7S9LI61_9PSED</name>
<keyword evidence="7" id="KW-0436">Ligase</keyword>
<sequence length="618" mass="68648">MFPSSLHNAGNRFFDFVCLWLLPAGMLALLGALFFLPERSLHHKLYYGLFSIPTLLALCVRPRELKTLFREPLLWLFVAFAGYAILSLSWSPSAAQADNLIKRPLHTLMLFLGTGLMLRYRPEALKGLFLGAALLALLATLRDLTTFMLTYTPGSRLIGAGALDNPLLSSHLYGFFGTYWLWMAVNGKRALTVSLCMAAFAVMFAAVVATGSRTPLVAMTLAVNWIALLCLDRRSIPLFLAAPLFIAAVLVVDPQLIMARGDSYRFDIWRITWDLFLQHPLIGHGYDAPLSIDVGVGYLLSEPHSFVMGVLYYVGILGLLPWLGMIIYALYSGWKYRTHPALQMASALLVFGIGAGLTEGGGILSRPKEHWFLLWIPLALVAGLNIARRGGRLVAANRARLSEAQARQLHEGARIIEEDGLGPKVLLLQDGSFLKLFRPRAWYTAGAFYPYARRFARNSQQLALEGIPTPPVVELLNYADGTQGVRYIPLAGQTVRQALQACPSLAARKALVQRLGRFMGQLHQQGVYFRSLHLGNVLLMDNGEFGLIDLADMRLLPSPLSADLRQRNLRHMQRYAEDKQWLFEENVQALLEGYSAAASQTMSHALRQKLELAPGADR</sequence>
<dbReference type="Gene3D" id="1.10.510.10">
    <property type="entry name" value="Transferase(Phosphotransferase) domain 1"/>
    <property type="match status" value="1"/>
</dbReference>
<reference evidence="7 8" key="1">
    <citation type="submission" date="2020-11" db="EMBL/GenBank/DDBJ databases">
        <title>Pseudomonas fulva producing VIM-24.</title>
        <authorList>
            <person name="Liu S."/>
        </authorList>
    </citation>
    <scope>NUCLEOTIDE SEQUENCE [LARGE SCALE GENOMIC DNA]</scope>
    <source>
        <strain evidence="7 8">ZDHY414</strain>
    </source>
</reference>
<feature type="transmembrane region" description="Helical" evidence="5">
    <location>
        <begin position="238"/>
        <end position="257"/>
    </location>
</feature>
<feature type="transmembrane region" description="Helical" evidence="5">
    <location>
        <begin position="45"/>
        <end position="61"/>
    </location>
</feature>
<evidence type="ECO:0000256" key="2">
    <source>
        <dbReference type="ARBA" id="ARBA00022692"/>
    </source>
</evidence>